<dbReference type="InterPro" id="IPR008030">
    <property type="entry name" value="NmrA-like"/>
</dbReference>
<protein>
    <recommendedName>
        <fullName evidence="3">NmrA-like domain-containing protein</fullName>
    </recommendedName>
</protein>
<evidence type="ECO:0000256" key="1">
    <source>
        <dbReference type="ARBA" id="ARBA00022857"/>
    </source>
</evidence>
<dbReference type="Pfam" id="PF05368">
    <property type="entry name" value="NmrA"/>
    <property type="match status" value="1"/>
</dbReference>
<evidence type="ECO:0000256" key="2">
    <source>
        <dbReference type="ARBA" id="ARBA00023002"/>
    </source>
</evidence>
<reference evidence="4" key="1">
    <citation type="submission" date="2021-08" db="EMBL/GenBank/DDBJ databases">
        <title>Chromosome-Level Trichoderma cornu-damae using Hi-C Data.</title>
        <authorList>
            <person name="Kim C.S."/>
        </authorList>
    </citation>
    <scope>NUCLEOTIDE SEQUENCE</scope>
    <source>
        <strain evidence="4">KA19-0412C</strain>
    </source>
</reference>
<comment type="caution">
    <text evidence="4">The sequence shown here is derived from an EMBL/GenBank/DDBJ whole genome shotgun (WGS) entry which is preliminary data.</text>
</comment>
<sequence length="312" mass="33794">MSSSFNRIAVFGHRGWASSAIVDALIASGAPVKVLYRPDSDVSRLPDKVPKVAVDVDDDKALVEALQDVDILISLVGHEGVEKQYNFIRAVPKTNVKLFVPSDLGSRVGGEEETIPVLKAKAEVEKASRDAGIPTTVILPGNFAESTFASLLVGIDVSGNRIVYTGGSEHHKLNVCTRKYVAAAYAAIFAKTPVSQLQNRSIGLSEFVVTGSEVAAALERKNGAAPQIFRPSIEQVKEEIAARLQKGDRSAILLAYRLPWASGKHLELVGNDVWDVEGYEKTTLDKVVVEGDLEPYKAFPPQFVALMETTFF</sequence>
<dbReference type="Proteomes" id="UP000827724">
    <property type="component" value="Unassembled WGS sequence"/>
</dbReference>
<evidence type="ECO:0000313" key="4">
    <source>
        <dbReference type="EMBL" id="KAH6610502.1"/>
    </source>
</evidence>
<evidence type="ECO:0000259" key="3">
    <source>
        <dbReference type="Pfam" id="PF05368"/>
    </source>
</evidence>
<dbReference type="InterPro" id="IPR051609">
    <property type="entry name" value="NmrA/Isoflavone_reductase-like"/>
</dbReference>
<dbReference type="SUPFAM" id="SSF51735">
    <property type="entry name" value="NAD(P)-binding Rossmann-fold domains"/>
    <property type="match status" value="1"/>
</dbReference>
<accession>A0A9P8QXD0</accession>
<organism evidence="4 5">
    <name type="scientific">Trichoderma cornu-damae</name>
    <dbReference type="NCBI Taxonomy" id="654480"/>
    <lineage>
        <taxon>Eukaryota</taxon>
        <taxon>Fungi</taxon>
        <taxon>Dikarya</taxon>
        <taxon>Ascomycota</taxon>
        <taxon>Pezizomycotina</taxon>
        <taxon>Sordariomycetes</taxon>
        <taxon>Hypocreomycetidae</taxon>
        <taxon>Hypocreales</taxon>
        <taxon>Hypocreaceae</taxon>
        <taxon>Trichoderma</taxon>
    </lineage>
</organism>
<dbReference type="Gene3D" id="3.40.50.720">
    <property type="entry name" value="NAD(P)-binding Rossmann-like Domain"/>
    <property type="match status" value="1"/>
</dbReference>
<keyword evidence="2" id="KW-0560">Oxidoreductase</keyword>
<dbReference type="OrthoDB" id="5283654at2759"/>
<keyword evidence="5" id="KW-1185">Reference proteome</keyword>
<feature type="domain" description="NmrA-like" evidence="3">
    <location>
        <begin position="6"/>
        <end position="240"/>
    </location>
</feature>
<dbReference type="AlphaFoldDB" id="A0A9P8QXD0"/>
<dbReference type="GO" id="GO:0016491">
    <property type="term" value="F:oxidoreductase activity"/>
    <property type="evidence" value="ECO:0007669"/>
    <property type="project" value="UniProtKB-KW"/>
</dbReference>
<evidence type="ECO:0000313" key="5">
    <source>
        <dbReference type="Proteomes" id="UP000827724"/>
    </source>
</evidence>
<keyword evidence="1" id="KW-0521">NADP</keyword>
<dbReference type="PANTHER" id="PTHR47706:SF9">
    <property type="entry name" value="NMRA-LIKE DOMAIN-CONTAINING PROTEIN-RELATED"/>
    <property type="match status" value="1"/>
</dbReference>
<name>A0A9P8QXD0_9HYPO</name>
<dbReference type="PANTHER" id="PTHR47706">
    <property type="entry name" value="NMRA-LIKE FAMILY PROTEIN"/>
    <property type="match status" value="1"/>
</dbReference>
<dbReference type="InterPro" id="IPR036291">
    <property type="entry name" value="NAD(P)-bd_dom_sf"/>
</dbReference>
<proteinExistence type="predicted"/>
<dbReference type="EMBL" id="JAIWOZ010000001">
    <property type="protein sequence ID" value="KAH6610502.1"/>
    <property type="molecule type" value="Genomic_DNA"/>
</dbReference>
<gene>
    <name evidence="4" type="ORF">Trco_000522</name>
</gene>